<reference evidence="2 3" key="1">
    <citation type="journal article" date="2008" name="PLoS Genet.">
        <title>Genomic islands in the pathogenic filamentous fungus Aspergillus fumigatus.</title>
        <authorList>
            <person name="Fedorova N.D."/>
            <person name="Khaldi N."/>
            <person name="Joardar V.S."/>
            <person name="Maiti R."/>
            <person name="Amedeo P."/>
            <person name="Anderson M.J."/>
            <person name="Crabtree J."/>
            <person name="Silva J.C."/>
            <person name="Badger J.H."/>
            <person name="Albarraq A."/>
            <person name="Angiuoli S."/>
            <person name="Bussey H."/>
            <person name="Bowyer P."/>
            <person name="Cotty P.J."/>
            <person name="Dyer P.S."/>
            <person name="Egan A."/>
            <person name="Galens K."/>
            <person name="Fraser-Liggett C.M."/>
            <person name="Haas B.J."/>
            <person name="Inman J.M."/>
            <person name="Kent R."/>
            <person name="Lemieux S."/>
            <person name="Malavazi I."/>
            <person name="Orvis J."/>
            <person name="Roemer T."/>
            <person name="Ronning C.M."/>
            <person name="Sundaram J.P."/>
            <person name="Sutton G."/>
            <person name="Turner G."/>
            <person name="Venter J.C."/>
            <person name="White O.R."/>
            <person name="Whitty B.R."/>
            <person name="Youngman P."/>
            <person name="Wolfe K.H."/>
            <person name="Goldman G.H."/>
            <person name="Wortman J.R."/>
            <person name="Jiang B."/>
            <person name="Denning D.W."/>
            <person name="Nierman W.C."/>
        </authorList>
    </citation>
    <scope>NUCLEOTIDE SEQUENCE [LARGE SCALE GENOMIC DNA]</scope>
    <source>
        <strain evidence="3">ATCC 1007 / CBS 513.65 / DSM 816 / NCTC 3887 / NRRL 1</strain>
    </source>
</reference>
<evidence type="ECO:0000313" key="3">
    <source>
        <dbReference type="Proteomes" id="UP000006701"/>
    </source>
</evidence>
<dbReference type="VEuPathDB" id="FungiDB:ACLA_067170"/>
<keyword evidence="3" id="KW-1185">Reference proteome</keyword>
<dbReference type="CDD" id="cd04301">
    <property type="entry name" value="NAT_SF"/>
    <property type="match status" value="1"/>
</dbReference>
<dbReference type="Gene3D" id="3.40.630.30">
    <property type="match status" value="1"/>
</dbReference>
<sequence>MDTLRDAWRSKNLVYRAVEDNDEDLAFMISLRSDPVYLGLSSKAIIRPQTAKSVREYMRVFPTNILGAIICLPTAEQSNIESSDHQPSQASSSKGTPIGFVALFDLHPEALGIHRDAFLAISLAEPYRNKGHGTEAMNFALDFAFRRANLHRVALEAFSFNKRALRVYQKVGFVVEGRMRENHFLDRLLWGF</sequence>
<evidence type="ECO:0000313" key="2">
    <source>
        <dbReference type="EMBL" id="EAW11081.1"/>
    </source>
</evidence>
<dbReference type="InterPro" id="IPR000182">
    <property type="entry name" value="GNAT_dom"/>
</dbReference>
<dbReference type="RefSeq" id="XP_001272507.1">
    <property type="nucleotide sequence ID" value="XM_001272506.1"/>
</dbReference>
<dbReference type="Pfam" id="PF00583">
    <property type="entry name" value="Acetyltransf_1"/>
    <property type="match status" value="1"/>
</dbReference>
<name>A1CGK1_ASPCL</name>
<dbReference type="EMBL" id="DS027053">
    <property type="protein sequence ID" value="EAW11081.1"/>
    <property type="molecule type" value="Genomic_DNA"/>
</dbReference>
<feature type="domain" description="N-acetyltransferase" evidence="1">
    <location>
        <begin position="13"/>
        <end position="192"/>
    </location>
</feature>
<dbReference type="GeneID" id="4704592"/>
<dbReference type="Proteomes" id="UP000006701">
    <property type="component" value="Unassembled WGS sequence"/>
</dbReference>
<dbReference type="PANTHER" id="PTHR43415">
    <property type="entry name" value="SPERMIDINE N(1)-ACETYLTRANSFERASE"/>
    <property type="match status" value="1"/>
</dbReference>
<dbReference type="OrthoDB" id="64477at2759"/>
<gene>
    <name evidence="2" type="ORF">ACLA_067170</name>
</gene>
<dbReference type="SUPFAM" id="SSF55729">
    <property type="entry name" value="Acyl-CoA N-acyltransferases (Nat)"/>
    <property type="match status" value="1"/>
</dbReference>
<dbReference type="InterPro" id="IPR016181">
    <property type="entry name" value="Acyl_CoA_acyltransferase"/>
</dbReference>
<dbReference type="PROSITE" id="PS51186">
    <property type="entry name" value="GNAT"/>
    <property type="match status" value="1"/>
</dbReference>
<dbReference type="KEGG" id="act:ACLA_067170"/>
<organism evidence="2 3">
    <name type="scientific">Aspergillus clavatus (strain ATCC 1007 / CBS 513.65 / DSM 816 / NCTC 3887 / NRRL 1 / QM 1276 / 107)</name>
    <dbReference type="NCBI Taxonomy" id="344612"/>
    <lineage>
        <taxon>Eukaryota</taxon>
        <taxon>Fungi</taxon>
        <taxon>Dikarya</taxon>
        <taxon>Ascomycota</taxon>
        <taxon>Pezizomycotina</taxon>
        <taxon>Eurotiomycetes</taxon>
        <taxon>Eurotiomycetidae</taxon>
        <taxon>Eurotiales</taxon>
        <taxon>Aspergillaceae</taxon>
        <taxon>Aspergillus</taxon>
        <taxon>Aspergillus subgen. Fumigati</taxon>
    </lineage>
</organism>
<protein>
    <submittedName>
        <fullName evidence="2">GNAT family acetyltransferase, putative</fullName>
    </submittedName>
</protein>
<accession>A1CGK1</accession>
<dbReference type="PANTHER" id="PTHR43415:SF3">
    <property type="entry name" value="GNAT-FAMILY ACETYLTRANSFERASE"/>
    <property type="match status" value="1"/>
</dbReference>
<dbReference type="GO" id="GO:0016747">
    <property type="term" value="F:acyltransferase activity, transferring groups other than amino-acyl groups"/>
    <property type="evidence" value="ECO:0007669"/>
    <property type="project" value="InterPro"/>
</dbReference>
<dbReference type="AlphaFoldDB" id="A1CGK1"/>
<evidence type="ECO:0000259" key="1">
    <source>
        <dbReference type="PROSITE" id="PS51186"/>
    </source>
</evidence>
<dbReference type="OMA" id="AFAYNER"/>
<proteinExistence type="predicted"/>
<dbReference type="HOGENOM" id="CLU_013985_3_2_1"/>